<dbReference type="OrthoDB" id="4736977at2"/>
<gene>
    <name evidence="2" type="ORF">C8P66_11684</name>
</gene>
<protein>
    <recommendedName>
        <fullName evidence="4">Argininosuccinate lyase</fullName>
    </recommendedName>
</protein>
<proteinExistence type="predicted"/>
<keyword evidence="1" id="KW-0732">Signal</keyword>
<dbReference type="Proteomes" id="UP000249688">
    <property type="component" value="Unassembled WGS sequence"/>
</dbReference>
<dbReference type="RefSeq" id="WP_111399033.1">
    <property type="nucleotide sequence ID" value="NZ_QKYU01000016.1"/>
</dbReference>
<evidence type="ECO:0000256" key="1">
    <source>
        <dbReference type="SAM" id="SignalP"/>
    </source>
</evidence>
<evidence type="ECO:0008006" key="4">
    <source>
        <dbReference type="Google" id="ProtNLM"/>
    </source>
</evidence>
<evidence type="ECO:0000313" key="2">
    <source>
        <dbReference type="EMBL" id="PZW43163.1"/>
    </source>
</evidence>
<dbReference type="EMBL" id="QKYU01000016">
    <property type="protein sequence ID" value="PZW43163.1"/>
    <property type="molecule type" value="Genomic_DNA"/>
</dbReference>
<organism evidence="2 3">
    <name type="scientific">Humitalea rosea</name>
    <dbReference type="NCBI Taxonomy" id="990373"/>
    <lineage>
        <taxon>Bacteria</taxon>
        <taxon>Pseudomonadati</taxon>
        <taxon>Pseudomonadota</taxon>
        <taxon>Alphaproteobacteria</taxon>
        <taxon>Acetobacterales</taxon>
        <taxon>Roseomonadaceae</taxon>
        <taxon>Humitalea</taxon>
    </lineage>
</organism>
<evidence type="ECO:0000313" key="3">
    <source>
        <dbReference type="Proteomes" id="UP000249688"/>
    </source>
</evidence>
<feature type="chain" id="PRO_5016077246" description="Argininosuccinate lyase" evidence="1">
    <location>
        <begin position="25"/>
        <end position="123"/>
    </location>
</feature>
<feature type="signal peptide" evidence="1">
    <location>
        <begin position="1"/>
        <end position="24"/>
    </location>
</feature>
<sequence>MRRLLFAVLLAPMLALGLVPDASAQGRQNFSLVNRTGYQINELYVGPSSSPNWGRDILGENVLANGRRFDVRFPQSAAACMWDIKVVYEDGDTSEFMQVNLCRVSTVTLFWNRQAGTTRFVVE</sequence>
<name>A0A2W7IWU3_9PROT</name>
<keyword evidence="3" id="KW-1185">Reference proteome</keyword>
<dbReference type="AlphaFoldDB" id="A0A2W7IWU3"/>
<comment type="caution">
    <text evidence="2">The sequence shown here is derived from an EMBL/GenBank/DDBJ whole genome shotgun (WGS) entry which is preliminary data.</text>
</comment>
<reference evidence="2 3" key="1">
    <citation type="submission" date="2018-06" db="EMBL/GenBank/DDBJ databases">
        <title>Genomic Encyclopedia of Archaeal and Bacterial Type Strains, Phase II (KMG-II): from individual species to whole genera.</title>
        <authorList>
            <person name="Goeker M."/>
        </authorList>
    </citation>
    <scope>NUCLEOTIDE SEQUENCE [LARGE SCALE GENOMIC DNA]</scope>
    <source>
        <strain evidence="2 3">DSM 24525</strain>
    </source>
</reference>
<accession>A0A2W7IWU3</accession>